<proteinExistence type="predicted"/>
<sequence>MDRSKLPFLALSYTWGNPRDRQTIYANGTRISVGKNLAKCLQALKELECVKIGYKIWADAICINQKDSTERSREVKKMAGLYKSASNVAIWLGESDAESDETFDFINAITAAAKKGPEVVKQYLSTVLDSSHEFSLWKSMTSLLSRPYFGRLWIIQEMAAGGEDSLVLCGDKTTTWGALYNVYHDLRLCDTQTGDSELALIFRASLELYPAAYKAYRDVPFYIWKQVEDFQTLQNNQRGGVSKHSRRLLSRCRMANCTNNWDRVYGILGLLEPHLALKIQVNYEASISDVYTSFTRTWIEHTGKLEILAECGESGEHYLRDDTIPSWAVDLKQTIKSLVSNYHQRYRASLNLSMSYQFNGTSLLVRGVVFGEIDGVSGVRYWEDEKDEPDFVNPQCYTNPYGDDEAFTEALWYTLVGGRDAQGYPASDALACILDDTILDPDCALPFEYAKGDTDASLWWHMHLWWKRNAEFNINGRPLKRHLKHMDVRRRDSRCYFDALARMSRFFWSRRLIVTKTGHLGVASRPVRRGDLIVIIGGCSVPLTLRVKSSLGGECGPTFEILGECFIYGFMNGEISQSVNTGLHAMQDLTLI</sequence>
<protein>
    <recommendedName>
        <fullName evidence="1">Heterokaryon incompatibility domain-containing protein</fullName>
    </recommendedName>
</protein>
<dbReference type="OrthoDB" id="4850726at2759"/>
<keyword evidence="3" id="KW-1185">Reference proteome</keyword>
<dbReference type="GeneID" id="26260097"/>
<dbReference type="PANTHER" id="PTHR24148">
    <property type="entry name" value="ANKYRIN REPEAT DOMAIN-CONTAINING PROTEIN 39 HOMOLOG-RELATED"/>
    <property type="match status" value="1"/>
</dbReference>
<name>W7EJS3_BIPV3</name>
<organism evidence="2 3">
    <name type="scientific">Bipolaris victoriae (strain FI3)</name>
    <name type="common">Victoria blight of oats agent</name>
    <name type="synonym">Cochliobolus victoriae</name>
    <dbReference type="NCBI Taxonomy" id="930091"/>
    <lineage>
        <taxon>Eukaryota</taxon>
        <taxon>Fungi</taxon>
        <taxon>Dikarya</taxon>
        <taxon>Ascomycota</taxon>
        <taxon>Pezizomycotina</taxon>
        <taxon>Dothideomycetes</taxon>
        <taxon>Pleosporomycetidae</taxon>
        <taxon>Pleosporales</taxon>
        <taxon>Pleosporineae</taxon>
        <taxon>Pleosporaceae</taxon>
        <taxon>Bipolaris</taxon>
    </lineage>
</organism>
<evidence type="ECO:0000313" key="3">
    <source>
        <dbReference type="Proteomes" id="UP000054337"/>
    </source>
</evidence>
<dbReference type="Pfam" id="PF26639">
    <property type="entry name" value="Het-6_barrel"/>
    <property type="match status" value="1"/>
</dbReference>
<evidence type="ECO:0000313" key="2">
    <source>
        <dbReference type="EMBL" id="EUN28376.1"/>
    </source>
</evidence>
<dbReference type="AlphaFoldDB" id="W7EJS3"/>
<gene>
    <name evidence="2" type="ORF">COCVIDRAFT_95732</name>
</gene>
<dbReference type="HOGENOM" id="CLU_004184_7_2_1"/>
<reference evidence="2 3" key="1">
    <citation type="journal article" date="2013" name="PLoS Genet.">
        <title>Comparative genome structure, secondary metabolite, and effector coding capacity across Cochliobolus pathogens.</title>
        <authorList>
            <person name="Condon B.J."/>
            <person name="Leng Y."/>
            <person name="Wu D."/>
            <person name="Bushley K.E."/>
            <person name="Ohm R.A."/>
            <person name="Otillar R."/>
            <person name="Martin J."/>
            <person name="Schackwitz W."/>
            <person name="Grimwood J."/>
            <person name="MohdZainudin N."/>
            <person name="Xue C."/>
            <person name="Wang R."/>
            <person name="Manning V.A."/>
            <person name="Dhillon B."/>
            <person name="Tu Z.J."/>
            <person name="Steffenson B.J."/>
            <person name="Salamov A."/>
            <person name="Sun H."/>
            <person name="Lowry S."/>
            <person name="LaButti K."/>
            <person name="Han J."/>
            <person name="Copeland A."/>
            <person name="Lindquist E."/>
            <person name="Barry K."/>
            <person name="Schmutz J."/>
            <person name="Baker S.E."/>
            <person name="Ciuffetti L.M."/>
            <person name="Grigoriev I.V."/>
            <person name="Zhong S."/>
            <person name="Turgeon B.G."/>
        </authorList>
    </citation>
    <scope>NUCLEOTIDE SEQUENCE [LARGE SCALE GENOMIC DNA]</scope>
    <source>
        <strain evidence="2 3">FI3</strain>
    </source>
</reference>
<dbReference type="RefSeq" id="XP_014557972.1">
    <property type="nucleotide sequence ID" value="XM_014702486.1"/>
</dbReference>
<dbReference type="EMBL" id="KI968721">
    <property type="protein sequence ID" value="EUN28376.1"/>
    <property type="molecule type" value="Genomic_DNA"/>
</dbReference>
<evidence type="ECO:0000259" key="1">
    <source>
        <dbReference type="Pfam" id="PF06985"/>
    </source>
</evidence>
<accession>W7EJS3</accession>
<dbReference type="PANTHER" id="PTHR24148:SF64">
    <property type="entry name" value="HETEROKARYON INCOMPATIBILITY DOMAIN-CONTAINING PROTEIN"/>
    <property type="match status" value="1"/>
</dbReference>
<dbReference type="InterPro" id="IPR010730">
    <property type="entry name" value="HET"/>
</dbReference>
<dbReference type="InterPro" id="IPR052895">
    <property type="entry name" value="HetReg/Transcr_Mod"/>
</dbReference>
<dbReference type="Proteomes" id="UP000054337">
    <property type="component" value="Unassembled WGS sequence"/>
</dbReference>
<dbReference type="Pfam" id="PF06985">
    <property type="entry name" value="HET"/>
    <property type="match status" value="1"/>
</dbReference>
<feature type="domain" description="Heterokaryon incompatibility" evidence="1">
    <location>
        <begin position="8"/>
        <end position="157"/>
    </location>
</feature>